<keyword evidence="2" id="KW-0488">Methylation</keyword>
<dbReference type="GO" id="GO:0006357">
    <property type="term" value="P:regulation of transcription by RNA polymerase II"/>
    <property type="evidence" value="ECO:0007669"/>
    <property type="project" value="TreeGrafter"/>
</dbReference>
<proteinExistence type="predicted"/>
<evidence type="ECO:0000256" key="11">
    <source>
        <dbReference type="ARBA" id="ARBA00023163"/>
    </source>
</evidence>
<keyword evidence="11" id="KW-0804">Transcription</keyword>
<keyword evidence="6" id="KW-0832">Ubl conjugation</keyword>
<keyword evidence="8" id="KW-0007">Acetylation</keyword>
<dbReference type="GO" id="GO:0043565">
    <property type="term" value="F:sequence-specific DNA binding"/>
    <property type="evidence" value="ECO:0007669"/>
    <property type="project" value="TreeGrafter"/>
</dbReference>
<evidence type="ECO:0000256" key="4">
    <source>
        <dbReference type="ARBA" id="ARBA00022499"/>
    </source>
</evidence>
<feature type="region of interest" description="Disordered" evidence="15">
    <location>
        <begin position="437"/>
        <end position="482"/>
    </location>
</feature>
<feature type="compositionally biased region" description="Polar residues" evidence="15">
    <location>
        <begin position="290"/>
        <end position="305"/>
    </location>
</feature>
<evidence type="ECO:0000256" key="1">
    <source>
        <dbReference type="ARBA" id="ARBA00004123"/>
    </source>
</evidence>
<dbReference type="GO" id="GO:0050684">
    <property type="term" value="P:regulation of mRNA processing"/>
    <property type="evidence" value="ECO:0007669"/>
    <property type="project" value="TreeGrafter"/>
</dbReference>
<gene>
    <name evidence="18" type="primary">ORF134909</name>
</gene>
<evidence type="ECO:0000259" key="17">
    <source>
        <dbReference type="PROSITE" id="PS50800"/>
    </source>
</evidence>
<evidence type="ECO:0000256" key="10">
    <source>
        <dbReference type="ARBA" id="ARBA00023125"/>
    </source>
</evidence>
<keyword evidence="12" id="KW-0539">Nucleus</keyword>
<evidence type="ECO:0000256" key="3">
    <source>
        <dbReference type="ARBA" id="ARBA00022491"/>
    </source>
</evidence>
<dbReference type="InterPro" id="IPR012677">
    <property type="entry name" value="Nucleotide-bd_a/b_plait_sf"/>
</dbReference>
<feature type="non-terminal residue" evidence="18">
    <location>
        <position position="1"/>
    </location>
</feature>
<evidence type="ECO:0008006" key="19">
    <source>
        <dbReference type="Google" id="ProtNLM"/>
    </source>
</evidence>
<feature type="compositionally biased region" description="Basic and acidic residues" evidence="15">
    <location>
        <begin position="306"/>
        <end position="328"/>
    </location>
</feature>
<sequence>SFALHQYKMAAVEMKNVSDLRVIDLKNELEKRGIDKTGIKSVLIERLQKALEDEGEDASTFLFEVIETPKKTSSTPTRNKLEDDDGDLAIQMAELDDETGMPINGKTKLDESLLAFDDEKNGQIIGSGHQGSGNQVPHVEEIDADDAEQETSFAPGSSVGQKLHVMQDGEEYVEFDNESEFVDNACPDKDSNASEITPGTEKAVKLEIRSPAASRTLPNTTPTAKTSVGGVSRSTAFIKGGKKQPSAVSETGDESFVVQVDDTMLNEIDADLLDSIHGRGELGGKGNRLRTGQSNSTSTAASKLVENTDTKDVNKTTAASKDEKDTKTLAKSTSVKPAKDEKNAQSSRSLWVSGLSSSTRATDLKTLFSKHGKVIGAKVVTNARSPGSRCYGFVTMSTVDEATKSIDSFHKTELHGRMISVERAKMEPQGAKAKVLPPTALKSPTKPAARTPAHRSDKKPAVPRKITGRSQPTKPPAVVADKDKKDLDVLSFEKIKAERERERLRRKEMYLRNEERKRQLALEREQFKQRMIEKRQREEAVKIDREKRRLRAMRDEIERERIETERMKLETERLQIEKEREAYRREQRALQSRRAVKRAAERPVTQEVWPAKRPVTERYAVADRATRFPRKSERYEGARPERYET</sequence>
<dbReference type="InterPro" id="IPR035979">
    <property type="entry name" value="RBD_domain_sf"/>
</dbReference>
<dbReference type="GO" id="GO:0003723">
    <property type="term" value="F:RNA binding"/>
    <property type="evidence" value="ECO:0007669"/>
    <property type="project" value="UniProtKB-UniRule"/>
</dbReference>
<dbReference type="PANTHER" id="PTHR15683">
    <property type="entry name" value="SCAFFOLD ATTACHMENT FACTOR B-RELATED"/>
    <property type="match status" value="1"/>
</dbReference>
<evidence type="ECO:0000259" key="16">
    <source>
        <dbReference type="PROSITE" id="PS50102"/>
    </source>
</evidence>
<dbReference type="InterPro" id="IPR051738">
    <property type="entry name" value="SAF_Modulators"/>
</dbReference>
<keyword evidence="9" id="KW-0805">Transcription regulation</keyword>
<dbReference type="PROSITE" id="PS50800">
    <property type="entry name" value="SAP"/>
    <property type="match status" value="1"/>
</dbReference>
<feature type="compositionally biased region" description="Low complexity" evidence="15">
    <location>
        <begin position="346"/>
        <end position="355"/>
    </location>
</feature>
<dbReference type="InterPro" id="IPR000504">
    <property type="entry name" value="RRM_dom"/>
</dbReference>
<evidence type="ECO:0000313" key="18">
    <source>
        <dbReference type="EMBL" id="CEK83044.1"/>
    </source>
</evidence>
<dbReference type="GO" id="GO:0005634">
    <property type="term" value="C:nucleus"/>
    <property type="evidence" value="ECO:0007669"/>
    <property type="project" value="UniProtKB-SubCell"/>
</dbReference>
<feature type="non-terminal residue" evidence="18">
    <location>
        <position position="645"/>
    </location>
</feature>
<dbReference type="AlphaFoldDB" id="A0A0B7APS1"/>
<dbReference type="Pfam" id="PF00076">
    <property type="entry name" value="RRM_1"/>
    <property type="match status" value="1"/>
</dbReference>
<organism evidence="18">
    <name type="scientific">Arion vulgaris</name>
    <dbReference type="NCBI Taxonomy" id="1028688"/>
    <lineage>
        <taxon>Eukaryota</taxon>
        <taxon>Metazoa</taxon>
        <taxon>Spiralia</taxon>
        <taxon>Lophotrochozoa</taxon>
        <taxon>Mollusca</taxon>
        <taxon>Gastropoda</taxon>
        <taxon>Heterobranchia</taxon>
        <taxon>Euthyneura</taxon>
        <taxon>Panpulmonata</taxon>
        <taxon>Eupulmonata</taxon>
        <taxon>Stylommatophora</taxon>
        <taxon>Helicina</taxon>
        <taxon>Arionoidea</taxon>
        <taxon>Arionidae</taxon>
        <taxon>Arion</taxon>
    </lineage>
</organism>
<dbReference type="InterPro" id="IPR036361">
    <property type="entry name" value="SAP_dom_sf"/>
</dbReference>
<reference evidence="18" key="1">
    <citation type="submission" date="2014-12" db="EMBL/GenBank/DDBJ databases">
        <title>Insight into the proteome of Arion vulgaris.</title>
        <authorList>
            <person name="Aradska J."/>
            <person name="Bulat T."/>
            <person name="Smidak R."/>
            <person name="Sarate P."/>
            <person name="Gangsoo J."/>
            <person name="Sialana F."/>
            <person name="Bilban M."/>
            <person name="Lubec G."/>
        </authorList>
    </citation>
    <scope>NUCLEOTIDE SEQUENCE</scope>
    <source>
        <tissue evidence="18">Skin</tissue>
    </source>
</reference>
<evidence type="ECO:0000256" key="6">
    <source>
        <dbReference type="ARBA" id="ARBA00022843"/>
    </source>
</evidence>
<keyword evidence="5" id="KW-0597">Phosphoprotein</keyword>
<feature type="region of interest" description="Disordered" evidence="15">
    <location>
        <begin position="624"/>
        <end position="645"/>
    </location>
</feature>
<accession>A0A0B7APS1</accession>
<keyword evidence="10" id="KW-0238">DNA-binding</keyword>
<evidence type="ECO:0000256" key="8">
    <source>
        <dbReference type="ARBA" id="ARBA00022990"/>
    </source>
</evidence>
<dbReference type="SMART" id="SM00513">
    <property type="entry name" value="SAP"/>
    <property type="match status" value="1"/>
</dbReference>
<feature type="domain" description="SAP" evidence="17">
    <location>
        <begin position="17"/>
        <end position="51"/>
    </location>
</feature>
<dbReference type="SMART" id="SM00360">
    <property type="entry name" value="RRM"/>
    <property type="match status" value="1"/>
</dbReference>
<dbReference type="EMBL" id="HACG01036179">
    <property type="protein sequence ID" value="CEK83044.1"/>
    <property type="molecule type" value="Transcribed_RNA"/>
</dbReference>
<keyword evidence="3" id="KW-0678">Repressor</keyword>
<evidence type="ECO:0000256" key="14">
    <source>
        <dbReference type="SAM" id="Coils"/>
    </source>
</evidence>
<feature type="coiled-coil region" evidence="14">
    <location>
        <begin position="487"/>
        <end position="593"/>
    </location>
</feature>
<name>A0A0B7APS1_9EUPU</name>
<evidence type="ECO:0000256" key="12">
    <source>
        <dbReference type="ARBA" id="ARBA00023242"/>
    </source>
</evidence>
<evidence type="ECO:0000256" key="9">
    <source>
        <dbReference type="ARBA" id="ARBA00023015"/>
    </source>
</evidence>
<dbReference type="InterPro" id="IPR003034">
    <property type="entry name" value="SAP_dom"/>
</dbReference>
<dbReference type="PANTHER" id="PTHR15683:SF8">
    <property type="entry name" value="SCAFFOLD ATTACHMENT FACTOR B, ISOFORM B"/>
    <property type="match status" value="1"/>
</dbReference>
<dbReference type="SUPFAM" id="SSF54928">
    <property type="entry name" value="RNA-binding domain, RBD"/>
    <property type="match status" value="1"/>
</dbReference>
<evidence type="ECO:0000256" key="15">
    <source>
        <dbReference type="SAM" id="MobiDB-lite"/>
    </source>
</evidence>
<protein>
    <recommendedName>
        <fullName evidence="19">RRM domain-containing protein</fullName>
    </recommendedName>
</protein>
<comment type="subcellular location">
    <subcellularLocation>
        <location evidence="1">Nucleus</location>
    </subcellularLocation>
</comment>
<keyword evidence="14" id="KW-0175">Coiled coil</keyword>
<dbReference type="Gene3D" id="3.30.70.330">
    <property type="match status" value="1"/>
</dbReference>
<evidence type="ECO:0000256" key="13">
    <source>
        <dbReference type="PROSITE-ProRule" id="PRU00176"/>
    </source>
</evidence>
<dbReference type="PROSITE" id="PS50102">
    <property type="entry name" value="RRM"/>
    <property type="match status" value="1"/>
</dbReference>
<keyword evidence="7 13" id="KW-0694">RNA-binding</keyword>
<dbReference type="InterPro" id="IPR034781">
    <property type="entry name" value="SAFB1_2_RBD"/>
</dbReference>
<keyword evidence="4" id="KW-1017">Isopeptide bond</keyword>
<dbReference type="Gene3D" id="1.10.720.30">
    <property type="entry name" value="SAP domain"/>
    <property type="match status" value="1"/>
</dbReference>
<dbReference type="Pfam" id="PF02037">
    <property type="entry name" value="SAP"/>
    <property type="match status" value="1"/>
</dbReference>
<evidence type="ECO:0000256" key="5">
    <source>
        <dbReference type="ARBA" id="ARBA00022553"/>
    </source>
</evidence>
<evidence type="ECO:0000256" key="7">
    <source>
        <dbReference type="ARBA" id="ARBA00022884"/>
    </source>
</evidence>
<feature type="region of interest" description="Disordered" evidence="15">
    <location>
        <begin position="283"/>
        <end position="355"/>
    </location>
</feature>
<dbReference type="SUPFAM" id="SSF68906">
    <property type="entry name" value="SAP domain"/>
    <property type="match status" value="1"/>
</dbReference>
<dbReference type="CDD" id="cd12679">
    <property type="entry name" value="RRM_SAFB1_SAFB2"/>
    <property type="match status" value="1"/>
</dbReference>
<evidence type="ECO:0000256" key="2">
    <source>
        <dbReference type="ARBA" id="ARBA00022481"/>
    </source>
</evidence>
<feature type="domain" description="RRM" evidence="16">
    <location>
        <begin position="348"/>
        <end position="426"/>
    </location>
</feature>